<organism evidence="2 7">
    <name type="scientific">Cafeteria roenbergensis</name>
    <name type="common">Marine flagellate</name>
    <dbReference type="NCBI Taxonomy" id="33653"/>
    <lineage>
        <taxon>Eukaryota</taxon>
        <taxon>Sar</taxon>
        <taxon>Stramenopiles</taxon>
        <taxon>Bigyra</taxon>
        <taxon>Opalozoa</taxon>
        <taxon>Bicosoecida</taxon>
        <taxon>Cafeteriaceae</taxon>
        <taxon>Cafeteria</taxon>
    </lineage>
</organism>
<evidence type="ECO:0000256" key="1">
    <source>
        <dbReference type="SAM" id="MobiDB-lite"/>
    </source>
</evidence>
<name>A0A5A8C1Y8_CAFRO</name>
<evidence type="ECO:0000313" key="3">
    <source>
        <dbReference type="EMBL" id="KAA0150928.1"/>
    </source>
</evidence>
<feature type="region of interest" description="Disordered" evidence="1">
    <location>
        <begin position="283"/>
        <end position="321"/>
    </location>
</feature>
<evidence type="ECO:0000313" key="7">
    <source>
        <dbReference type="Proteomes" id="UP000323011"/>
    </source>
</evidence>
<evidence type="ECO:0000313" key="6">
    <source>
        <dbReference type="Proteomes" id="UP000322899"/>
    </source>
</evidence>
<feature type="region of interest" description="Disordered" evidence="1">
    <location>
        <begin position="511"/>
        <end position="610"/>
    </location>
</feature>
<sequence length="624" mass="66846">MRVKDAESRPASADYKPETLAMRRRMSLNRLSSLQSIPSYQGDDFGTRGNYDSGMHYAYRAQLRSPPISPPGAAGMSLATTPGAPAGSASPTVASGGDSAFPFDETMSTPPTANPAGAQRGLGADAKLLVEESLRDSSGALDDCSPCGEEETDPSSSRARAGMTRPSLPGSAMTSSRKPPPPKRRGRAASTEAALSDFLAAGGLEMLKQRTSRASSPELEDSELPQRLPEVPAYTKKETMSVQDFVSRNSGFDEFLLGPHPEDGARYVAQALGIREILSNNFSADSAPESKSGLLTPERKSRSTSPSKPAKSPAHRSNFAKLPPLSPVLVRAQLAARLPKSSTKRDLYWKPLAKQDRTPLLLAPEPPPAEPDPFELALRRDPPDIRRLKRGLARANPHLDVLGLSERRLPSRPMTTSFAIGKRSEFRSSAPATAFPGSRRRAGRSQIRRRGRSHDPTAPRAESGPTRLVAERVESQVEATWHSPQGRAIESFAALFEDAEPIPEPDRIGQARQVRAAQRPSTGPGASYRRTAFASQGSSPAAPPRGLSSPGERLPRIASPVRVRSGPARPGVPSLDGDVGAQAFGPGQGRLPSSQADKAEKQRKRGLPTLEHVYGTSDVLMTWG</sequence>
<dbReference type="EMBL" id="VLTM01000119">
    <property type="protein sequence ID" value="KAA0150928.1"/>
    <property type="molecule type" value="Genomic_DNA"/>
</dbReference>
<dbReference type="EMBL" id="VLTO01000005">
    <property type="protein sequence ID" value="KAA0177098.1"/>
    <property type="molecule type" value="Genomic_DNA"/>
</dbReference>
<feature type="region of interest" description="Disordered" evidence="1">
    <location>
        <begin position="358"/>
        <end position="377"/>
    </location>
</feature>
<dbReference type="Proteomes" id="UP000325113">
    <property type="component" value="Unassembled WGS sequence"/>
</dbReference>
<feature type="region of interest" description="Disordered" evidence="1">
    <location>
        <begin position="421"/>
        <end position="467"/>
    </location>
</feature>
<proteinExistence type="predicted"/>
<dbReference type="Proteomes" id="UP000324907">
    <property type="component" value="Unassembled WGS sequence"/>
</dbReference>
<dbReference type="Proteomes" id="UP000322899">
    <property type="component" value="Unassembled WGS sequence"/>
</dbReference>
<reference evidence="6 7" key="1">
    <citation type="submission" date="2019-07" db="EMBL/GenBank/DDBJ databases">
        <title>Genomes of Cafeteria roenbergensis.</title>
        <authorList>
            <person name="Fischer M.G."/>
            <person name="Hackl T."/>
            <person name="Roman M."/>
        </authorList>
    </citation>
    <scope>NUCLEOTIDE SEQUENCE [LARGE SCALE GENOMIC DNA]</scope>
    <source>
        <strain evidence="2 7">BVI</strain>
        <strain evidence="3 9">Cflag</strain>
        <strain evidence="5 6">E4-10P</strain>
        <strain evidence="4 8">RCC970-E3</strain>
    </source>
</reference>
<protein>
    <submittedName>
        <fullName evidence="2">Uncharacterized protein</fullName>
    </submittedName>
</protein>
<dbReference type="AlphaFoldDB" id="A0A5A8C1Y8"/>
<evidence type="ECO:0000313" key="9">
    <source>
        <dbReference type="Proteomes" id="UP000325113"/>
    </source>
</evidence>
<evidence type="ECO:0000313" key="8">
    <source>
        <dbReference type="Proteomes" id="UP000324907"/>
    </source>
</evidence>
<gene>
    <name evidence="5" type="ORF">FNF27_01428</name>
    <name evidence="4" type="ORF">FNF28_00160</name>
    <name evidence="2" type="ORF">FNF29_07582</name>
    <name evidence="3" type="ORF">FNF31_06929</name>
</gene>
<comment type="caution">
    <text evidence="2">The sequence shown here is derived from an EMBL/GenBank/DDBJ whole genome shotgun (WGS) entry which is preliminary data.</text>
</comment>
<evidence type="ECO:0000313" key="4">
    <source>
        <dbReference type="EMBL" id="KAA0172157.1"/>
    </source>
</evidence>
<keyword evidence="7" id="KW-1185">Reference proteome</keyword>
<evidence type="ECO:0000313" key="5">
    <source>
        <dbReference type="EMBL" id="KAA0177098.1"/>
    </source>
</evidence>
<feature type="compositionally biased region" description="Basic residues" evidence="1">
    <location>
        <begin position="438"/>
        <end position="452"/>
    </location>
</feature>
<feature type="compositionally biased region" description="Low complexity" evidence="1">
    <location>
        <begin position="303"/>
        <end position="317"/>
    </location>
</feature>
<dbReference type="EMBL" id="VLTL01000002">
    <property type="protein sequence ID" value="KAA0172157.1"/>
    <property type="molecule type" value="Genomic_DNA"/>
</dbReference>
<evidence type="ECO:0000313" key="2">
    <source>
        <dbReference type="EMBL" id="KAA0147092.1"/>
    </source>
</evidence>
<feature type="region of interest" description="Disordered" evidence="1">
    <location>
        <begin position="63"/>
        <end position="191"/>
    </location>
</feature>
<accession>A0A5A8C1Y8</accession>
<dbReference type="EMBL" id="VLTN01000072">
    <property type="protein sequence ID" value="KAA0147092.1"/>
    <property type="molecule type" value="Genomic_DNA"/>
</dbReference>
<feature type="region of interest" description="Disordered" evidence="1">
    <location>
        <begin position="208"/>
        <end position="236"/>
    </location>
</feature>
<dbReference type="Proteomes" id="UP000323011">
    <property type="component" value="Unassembled WGS sequence"/>
</dbReference>